<dbReference type="GO" id="GO:0016787">
    <property type="term" value="F:hydrolase activity"/>
    <property type="evidence" value="ECO:0007669"/>
    <property type="project" value="UniProtKB-KW"/>
</dbReference>
<gene>
    <name evidence="2" type="ORF">SAMN05660226_00100</name>
</gene>
<evidence type="ECO:0000313" key="3">
    <source>
        <dbReference type="Proteomes" id="UP000190541"/>
    </source>
</evidence>
<dbReference type="EMBL" id="FUYS01000001">
    <property type="protein sequence ID" value="SKB26303.1"/>
    <property type="molecule type" value="Genomic_DNA"/>
</dbReference>
<name>A0A1T4ZVC5_9SPHI</name>
<dbReference type="InterPro" id="IPR051021">
    <property type="entry name" value="Mito_Ser/Thr_phosphatase"/>
</dbReference>
<keyword evidence="3" id="KW-1185">Reference proteome</keyword>
<accession>A0A1T4ZVC5</accession>
<dbReference type="PANTHER" id="PTHR20935:SF1">
    <property type="entry name" value="SLL1549 PROTEIN"/>
    <property type="match status" value="1"/>
</dbReference>
<dbReference type="STRING" id="623280.SAMN05660226_00100"/>
<dbReference type="Gene3D" id="3.40.50.1240">
    <property type="entry name" value="Phosphoglycerate mutase-like"/>
    <property type="match status" value="1"/>
</dbReference>
<dbReference type="SMART" id="SM00855">
    <property type="entry name" value="PGAM"/>
    <property type="match status" value="1"/>
</dbReference>
<dbReference type="SUPFAM" id="SSF53254">
    <property type="entry name" value="Phosphoglycerate mutase-like"/>
    <property type="match status" value="1"/>
</dbReference>
<evidence type="ECO:0000256" key="1">
    <source>
        <dbReference type="ARBA" id="ARBA00022801"/>
    </source>
</evidence>
<keyword evidence="1" id="KW-0378">Hydrolase</keyword>
<dbReference type="PANTHER" id="PTHR20935">
    <property type="entry name" value="PHOSPHOGLYCERATE MUTASE-RELATED"/>
    <property type="match status" value="1"/>
</dbReference>
<proteinExistence type="predicted"/>
<protein>
    <submittedName>
        <fullName evidence="2">Phosphohistidine phosphatase</fullName>
    </submittedName>
</protein>
<dbReference type="Proteomes" id="UP000190541">
    <property type="component" value="Unassembled WGS sequence"/>
</dbReference>
<sequence length="224" mass="24907">MNEATLHPFLPFVLPRNAALSGILQVSSMPLTEYGRKKGKTCAKITDNEGMIIVRKWVRNEVVMAKHLFVIRHAKSDWSFDVSDFDRPLNARGFKNAPQMAIRLGSHTVQPQQLVSSPAKRAITTAQIFAEHLAVPVSDIQTDNRIYEALPDTLLQVINELSDDYSSVALFGHNPGITLLANYLANDDIYNVPTCGIVHIRFDDIDDWASVSGGTGINAWFVYP</sequence>
<dbReference type="InterPro" id="IPR029033">
    <property type="entry name" value="His_PPase_superfam"/>
</dbReference>
<organism evidence="2 3">
    <name type="scientific">Parapedobacter luteus</name>
    <dbReference type="NCBI Taxonomy" id="623280"/>
    <lineage>
        <taxon>Bacteria</taxon>
        <taxon>Pseudomonadati</taxon>
        <taxon>Bacteroidota</taxon>
        <taxon>Sphingobacteriia</taxon>
        <taxon>Sphingobacteriales</taxon>
        <taxon>Sphingobacteriaceae</taxon>
        <taxon>Parapedobacter</taxon>
    </lineage>
</organism>
<dbReference type="InterPro" id="IPR013078">
    <property type="entry name" value="His_Pase_superF_clade-1"/>
</dbReference>
<dbReference type="CDD" id="cd07067">
    <property type="entry name" value="HP_PGM_like"/>
    <property type="match status" value="1"/>
</dbReference>
<evidence type="ECO:0000313" key="2">
    <source>
        <dbReference type="EMBL" id="SKB26303.1"/>
    </source>
</evidence>
<dbReference type="Pfam" id="PF00300">
    <property type="entry name" value="His_Phos_1"/>
    <property type="match status" value="1"/>
</dbReference>
<reference evidence="2 3" key="1">
    <citation type="submission" date="2017-02" db="EMBL/GenBank/DDBJ databases">
        <authorList>
            <person name="Peterson S.W."/>
        </authorList>
    </citation>
    <scope>NUCLEOTIDE SEQUENCE [LARGE SCALE GENOMIC DNA]</scope>
    <source>
        <strain evidence="2 3">DSM 22899</strain>
    </source>
</reference>
<dbReference type="AlphaFoldDB" id="A0A1T4ZVC5"/>